<dbReference type="GO" id="GO:0140359">
    <property type="term" value="F:ABC-type transporter activity"/>
    <property type="evidence" value="ECO:0007669"/>
    <property type="project" value="InterPro"/>
</dbReference>
<dbReference type="PANTHER" id="PTHR30294">
    <property type="entry name" value="MEMBRANE COMPONENT OF ABC TRANSPORTER YHHJ-RELATED"/>
    <property type="match status" value="1"/>
</dbReference>
<keyword evidence="3 8" id="KW-0813">Transport</keyword>
<organism evidence="10">
    <name type="scientific">uncultured Rubrobacteraceae bacterium</name>
    <dbReference type="NCBI Taxonomy" id="349277"/>
    <lineage>
        <taxon>Bacteria</taxon>
        <taxon>Bacillati</taxon>
        <taxon>Actinomycetota</taxon>
        <taxon>Rubrobacteria</taxon>
        <taxon>Rubrobacterales</taxon>
        <taxon>Rubrobacteraceae</taxon>
        <taxon>environmental samples</taxon>
    </lineage>
</organism>
<evidence type="ECO:0000256" key="4">
    <source>
        <dbReference type="ARBA" id="ARBA00022475"/>
    </source>
</evidence>
<keyword evidence="5 8" id="KW-0812">Transmembrane</keyword>
<keyword evidence="7 8" id="KW-0472">Membrane</keyword>
<feature type="transmembrane region" description="Helical" evidence="8">
    <location>
        <begin position="60"/>
        <end position="79"/>
    </location>
</feature>
<comment type="similarity">
    <text evidence="2 8">Belongs to the ABC-2 integral membrane protein family.</text>
</comment>
<evidence type="ECO:0000256" key="8">
    <source>
        <dbReference type="RuleBase" id="RU361157"/>
    </source>
</evidence>
<name>A0A6J4Q5C3_9ACTN</name>
<feature type="domain" description="ABC transmembrane type-2" evidence="9">
    <location>
        <begin position="304"/>
        <end position="530"/>
    </location>
</feature>
<dbReference type="InterPro" id="IPR000412">
    <property type="entry name" value="ABC_2_transport"/>
</dbReference>
<evidence type="ECO:0000259" key="9">
    <source>
        <dbReference type="PROSITE" id="PS51012"/>
    </source>
</evidence>
<proteinExistence type="inferred from homology"/>
<sequence>MGVGGGVDRQLYFLNNLLAPSPTRTEQNAREESRLEIEDALRIWAVMVKELRELARQPQLLLLLLVGPVLIMTTFGLSLDVENILRPRALVVVEPGSEGARLFERFRGEFTDRTQFVGTTDDPQAARERLLKGEVDAVIIVPDRPLGTVAGGRQAVLRVFYNTINPVFGTRVPSRSYSLVLDLNQNILQAAIEEEIGNLRSAQERISVLDRRLEQGSAAAEALTSEEALSTTARLDEALTNLEETARAWQSLGPRENPEVSGALERIDAVQQTLNEVRDAQQAGAEELEDRSGLSGLREDLASLQQALGALPAEVPARVLANPFALQAENLASPPPVVGFYAPAVLAVLVQHIAVSLGSLSLIRERLGGTYEYFEVSPLGPGRLLSGKFLAYCGLVLGANVAVAAVLSGFLGVPVEGGFLLMVLAMLLLTVASLSLGFVVSALARSELQAVQVSMLLLIASGFFAGFLFPLDQMDQPAVGVSHLLPASYGIRMLQDVMIRGQGIAAPDLVPLLLIATVSLAAARYLIGHKGR</sequence>
<feature type="transmembrane region" description="Helical" evidence="8">
    <location>
        <begin position="509"/>
        <end position="527"/>
    </location>
</feature>
<evidence type="ECO:0000256" key="7">
    <source>
        <dbReference type="ARBA" id="ARBA00023136"/>
    </source>
</evidence>
<evidence type="ECO:0000313" key="10">
    <source>
        <dbReference type="EMBL" id="CAA9435072.1"/>
    </source>
</evidence>
<feature type="transmembrane region" description="Helical" evidence="8">
    <location>
        <begin position="389"/>
        <end position="413"/>
    </location>
</feature>
<dbReference type="AlphaFoldDB" id="A0A6J4Q5C3"/>
<accession>A0A6J4Q5C3</accession>
<dbReference type="InterPro" id="IPR013525">
    <property type="entry name" value="ABC2_TM"/>
</dbReference>
<dbReference type="Pfam" id="PF12698">
    <property type="entry name" value="ABC2_membrane_3"/>
    <property type="match status" value="1"/>
</dbReference>
<dbReference type="PRINTS" id="PR00164">
    <property type="entry name" value="ABC2TRNSPORT"/>
</dbReference>
<feature type="transmembrane region" description="Helical" evidence="8">
    <location>
        <begin position="450"/>
        <end position="469"/>
    </location>
</feature>
<evidence type="ECO:0000256" key="3">
    <source>
        <dbReference type="ARBA" id="ARBA00022448"/>
    </source>
</evidence>
<evidence type="ECO:0000256" key="2">
    <source>
        <dbReference type="ARBA" id="ARBA00007783"/>
    </source>
</evidence>
<dbReference type="InterPro" id="IPR047817">
    <property type="entry name" value="ABC2_TM_bact-type"/>
</dbReference>
<feature type="transmembrane region" description="Helical" evidence="8">
    <location>
        <begin position="340"/>
        <end position="363"/>
    </location>
</feature>
<comment type="subcellular location">
    <subcellularLocation>
        <location evidence="1 8">Cell membrane</location>
        <topology evidence="1 8">Multi-pass membrane protein</topology>
    </subcellularLocation>
</comment>
<keyword evidence="4 8" id="KW-1003">Cell membrane</keyword>
<protein>
    <recommendedName>
        <fullName evidence="8">Transport permease protein</fullName>
    </recommendedName>
</protein>
<feature type="transmembrane region" description="Helical" evidence="8">
    <location>
        <begin position="419"/>
        <end position="443"/>
    </location>
</feature>
<dbReference type="EMBL" id="CADCUV010000173">
    <property type="protein sequence ID" value="CAA9435072.1"/>
    <property type="molecule type" value="Genomic_DNA"/>
</dbReference>
<dbReference type="InterPro" id="IPR051449">
    <property type="entry name" value="ABC-2_transporter_component"/>
</dbReference>
<evidence type="ECO:0000256" key="5">
    <source>
        <dbReference type="ARBA" id="ARBA00022692"/>
    </source>
</evidence>
<evidence type="ECO:0000256" key="1">
    <source>
        <dbReference type="ARBA" id="ARBA00004651"/>
    </source>
</evidence>
<dbReference type="PROSITE" id="PS51012">
    <property type="entry name" value="ABC_TM2"/>
    <property type="match status" value="1"/>
</dbReference>
<keyword evidence="6 8" id="KW-1133">Transmembrane helix</keyword>
<evidence type="ECO:0000256" key="6">
    <source>
        <dbReference type="ARBA" id="ARBA00022989"/>
    </source>
</evidence>
<reference evidence="10" key="1">
    <citation type="submission" date="2020-02" db="EMBL/GenBank/DDBJ databases">
        <authorList>
            <person name="Meier V. D."/>
        </authorList>
    </citation>
    <scope>NUCLEOTIDE SEQUENCE</scope>
    <source>
        <strain evidence="10">AVDCRST_MAG22</strain>
    </source>
</reference>
<dbReference type="PANTHER" id="PTHR30294:SF29">
    <property type="entry name" value="MULTIDRUG ABC TRANSPORTER PERMEASE YBHS-RELATED"/>
    <property type="match status" value="1"/>
</dbReference>
<gene>
    <name evidence="10" type="ORF">AVDCRST_MAG22-3587</name>
</gene>
<dbReference type="GO" id="GO:0043190">
    <property type="term" value="C:ATP-binding cassette (ABC) transporter complex"/>
    <property type="evidence" value="ECO:0007669"/>
    <property type="project" value="InterPro"/>
</dbReference>